<gene>
    <name evidence="3" type="ORF">GIL414_LOCUS48357</name>
    <name evidence="2" type="ORF">SMN809_LOCUS41663</name>
</gene>
<feature type="compositionally biased region" description="Polar residues" evidence="1">
    <location>
        <begin position="1"/>
        <end position="10"/>
    </location>
</feature>
<evidence type="ECO:0000313" key="4">
    <source>
        <dbReference type="Proteomes" id="UP000676336"/>
    </source>
</evidence>
<dbReference type="AlphaFoldDB" id="A0A8S2ZVU9"/>
<feature type="compositionally biased region" description="Low complexity" evidence="1">
    <location>
        <begin position="17"/>
        <end position="29"/>
    </location>
</feature>
<dbReference type="EMBL" id="CAJOBI010118181">
    <property type="protein sequence ID" value="CAF4665200.1"/>
    <property type="molecule type" value="Genomic_DNA"/>
</dbReference>
<feature type="non-terminal residue" evidence="2">
    <location>
        <position position="62"/>
    </location>
</feature>
<reference evidence="2" key="1">
    <citation type="submission" date="2021-02" db="EMBL/GenBank/DDBJ databases">
        <authorList>
            <person name="Nowell W R."/>
        </authorList>
    </citation>
    <scope>NUCLEOTIDE SEQUENCE</scope>
</reference>
<proteinExistence type="predicted"/>
<dbReference type="Proteomes" id="UP000676336">
    <property type="component" value="Unassembled WGS sequence"/>
</dbReference>
<accession>A0A8S2ZVU9</accession>
<protein>
    <submittedName>
        <fullName evidence="2">Uncharacterized protein</fullName>
    </submittedName>
</protein>
<evidence type="ECO:0000256" key="1">
    <source>
        <dbReference type="SAM" id="MobiDB-lite"/>
    </source>
</evidence>
<evidence type="ECO:0000313" key="2">
    <source>
        <dbReference type="EMBL" id="CAF4665200.1"/>
    </source>
</evidence>
<comment type="caution">
    <text evidence="2">The sequence shown here is derived from an EMBL/GenBank/DDBJ whole genome shotgun (WGS) entry which is preliminary data.</text>
</comment>
<organism evidence="2 4">
    <name type="scientific">Rotaria magnacalcarata</name>
    <dbReference type="NCBI Taxonomy" id="392030"/>
    <lineage>
        <taxon>Eukaryota</taxon>
        <taxon>Metazoa</taxon>
        <taxon>Spiralia</taxon>
        <taxon>Gnathifera</taxon>
        <taxon>Rotifera</taxon>
        <taxon>Eurotatoria</taxon>
        <taxon>Bdelloidea</taxon>
        <taxon>Philodinida</taxon>
        <taxon>Philodinidae</taxon>
        <taxon>Rotaria</taxon>
    </lineage>
</organism>
<sequence>MINNNLQTSIIEHEKQTSSPSSSTTTTTTVSDNTVLPIYILPPLYTTSTSLHINTNDTIPKW</sequence>
<name>A0A8S2ZVU9_9BILA</name>
<feature type="region of interest" description="Disordered" evidence="1">
    <location>
        <begin position="1"/>
        <end position="29"/>
    </location>
</feature>
<dbReference type="EMBL" id="CAJOBJ010156424">
    <property type="protein sequence ID" value="CAF4828748.1"/>
    <property type="molecule type" value="Genomic_DNA"/>
</dbReference>
<dbReference type="Proteomes" id="UP000681720">
    <property type="component" value="Unassembled WGS sequence"/>
</dbReference>
<evidence type="ECO:0000313" key="3">
    <source>
        <dbReference type="EMBL" id="CAF4828748.1"/>
    </source>
</evidence>